<evidence type="ECO:0000256" key="1">
    <source>
        <dbReference type="ARBA" id="ARBA00004442"/>
    </source>
</evidence>
<dbReference type="InterPro" id="IPR013686">
    <property type="entry name" value="Polypept-transport_assoc_ShlB"/>
</dbReference>
<dbReference type="AlphaFoldDB" id="A0A4Y6RN67"/>
<evidence type="ECO:0000256" key="4">
    <source>
        <dbReference type="ARBA" id="ARBA00022452"/>
    </source>
</evidence>
<keyword evidence="12" id="KW-1185">Reference proteome</keyword>
<keyword evidence="9" id="KW-0732">Signal</keyword>
<accession>A0A4Y6RN67</accession>
<dbReference type="EMBL" id="CP041185">
    <property type="protein sequence ID" value="QDG73705.1"/>
    <property type="molecule type" value="Genomic_DNA"/>
</dbReference>
<evidence type="ECO:0000256" key="7">
    <source>
        <dbReference type="ARBA" id="ARBA00023136"/>
    </source>
</evidence>
<evidence type="ECO:0000256" key="2">
    <source>
        <dbReference type="ARBA" id="ARBA00009055"/>
    </source>
</evidence>
<comment type="subcellular location">
    <subcellularLocation>
        <location evidence="1">Cell outer membrane</location>
    </subcellularLocation>
</comment>
<dbReference type="Pfam" id="PF03865">
    <property type="entry name" value="ShlB"/>
    <property type="match status" value="1"/>
</dbReference>
<evidence type="ECO:0000313" key="11">
    <source>
        <dbReference type="EMBL" id="QDG73705.1"/>
    </source>
</evidence>
<dbReference type="InterPro" id="IPR005565">
    <property type="entry name" value="Hemolysn_activator_HlyB_C"/>
</dbReference>
<evidence type="ECO:0000256" key="3">
    <source>
        <dbReference type="ARBA" id="ARBA00022448"/>
    </source>
</evidence>
<dbReference type="PANTHER" id="PTHR34597">
    <property type="entry name" value="SLR1661 PROTEIN"/>
    <property type="match status" value="1"/>
</dbReference>
<evidence type="ECO:0000313" key="12">
    <source>
        <dbReference type="Proteomes" id="UP000316665"/>
    </source>
</evidence>
<evidence type="ECO:0000256" key="5">
    <source>
        <dbReference type="ARBA" id="ARBA00022692"/>
    </source>
</evidence>
<sequence length="554" mass="59140">MKKQQLPRRNTVAMALSVALLHFSPAAQAQVPPDAGQTLQQLQPPIAAPRESQPLKIQAPLDSAPIAPGGAAVILNAVKLSGNSVFSEETLRAALGDVTGKTFDLAGLRGLAQRITDVYQAGGYPFARAILPPQDLANGDLRIEVIEGRYGVVQAQGDDTGLARQATAFLDGLFPGSVIASAPLERAALLLDDLPGIQTSATMRPGTQAGTGDLIVQVARDQRVRGDIGLDNAGSRYTGKNRVRANVDINSPFLLGDQLTVRALLSEEKLWLGSLGYSLPLGTSGLRGNVGYSHTSYELAKEFASLHANGTAKVASAGLSYPILRSQKANLTLIATYQSKDLHDNRDSTQTYESKSSQSMPLALQFDYRDAFDGITYGSASWTPGKLKLDAGLTAVDDYKSNGRFHKVNLDVVRLQSLPAGFNLMAHLSWQQANKNLDSSEKLSLGGASGVRAYPSGEATGDEGGLVQLELRYDAGAYTPYAFMDAGRITVNAKPVAAGDNRRSLSGGGLGLRYQRQAWSADVALAWRSIGGRSLSETNSDPKPRVWLNVEYRF</sequence>
<dbReference type="PANTHER" id="PTHR34597:SF1">
    <property type="entry name" value="HEME_HEMOPEXIN TRANSPORTER PROTEIN HUXB"/>
    <property type="match status" value="1"/>
</dbReference>
<evidence type="ECO:0000256" key="9">
    <source>
        <dbReference type="SAM" id="SignalP"/>
    </source>
</evidence>
<keyword evidence="6" id="KW-0653">Protein transport</keyword>
<dbReference type="Proteomes" id="UP000316665">
    <property type="component" value="Chromosome"/>
</dbReference>
<dbReference type="OrthoDB" id="572300at2"/>
<keyword evidence="7" id="KW-0472">Membrane</keyword>
<evidence type="ECO:0000259" key="10">
    <source>
        <dbReference type="PROSITE" id="PS51779"/>
    </source>
</evidence>
<dbReference type="RefSeq" id="WP_141172442.1">
    <property type="nucleotide sequence ID" value="NZ_CP041185.1"/>
</dbReference>
<dbReference type="GO" id="GO:0008320">
    <property type="term" value="F:protein transmembrane transporter activity"/>
    <property type="evidence" value="ECO:0007669"/>
    <property type="project" value="TreeGrafter"/>
</dbReference>
<evidence type="ECO:0000256" key="8">
    <source>
        <dbReference type="ARBA" id="ARBA00023237"/>
    </source>
</evidence>
<dbReference type="GO" id="GO:0046819">
    <property type="term" value="P:protein secretion by the type V secretion system"/>
    <property type="evidence" value="ECO:0007669"/>
    <property type="project" value="TreeGrafter"/>
</dbReference>
<keyword evidence="8" id="KW-0998">Cell outer membrane</keyword>
<keyword evidence="3" id="KW-0813">Transport</keyword>
<proteinExistence type="inferred from homology"/>
<organism evidence="11 12">
    <name type="scientific">Janthinobacterium tructae</name>
    <dbReference type="NCBI Taxonomy" id="2590869"/>
    <lineage>
        <taxon>Bacteria</taxon>
        <taxon>Pseudomonadati</taxon>
        <taxon>Pseudomonadota</taxon>
        <taxon>Betaproteobacteria</taxon>
        <taxon>Burkholderiales</taxon>
        <taxon>Oxalobacteraceae</taxon>
        <taxon>Janthinobacterium</taxon>
    </lineage>
</organism>
<evidence type="ECO:0000256" key="6">
    <source>
        <dbReference type="ARBA" id="ARBA00022927"/>
    </source>
</evidence>
<feature type="domain" description="POTRA" evidence="10">
    <location>
        <begin position="73"/>
        <end position="148"/>
    </location>
</feature>
<dbReference type="Gene3D" id="2.40.160.50">
    <property type="entry name" value="membrane protein fhac: a member of the omp85/tpsb transporter family"/>
    <property type="match status" value="1"/>
</dbReference>
<dbReference type="KEGG" id="jas:FJQ89_27190"/>
<protein>
    <submittedName>
        <fullName evidence="11">ShlB/FhaC/HecB family hemolysin secretion/activation protein</fullName>
    </submittedName>
</protein>
<comment type="similarity">
    <text evidence="2">Belongs to the TPS (TC 1.B.20) family.</text>
</comment>
<reference evidence="11 12" key="1">
    <citation type="submission" date="2019-06" db="EMBL/GenBank/DDBJ databases">
        <title>Complete genome sequence of Janthinobacterium sp. SNU WT3 isolated from diseased rainbow trout.</title>
        <authorList>
            <person name="Oh W.T."/>
            <person name="Park S.C."/>
        </authorList>
    </citation>
    <scope>NUCLEOTIDE SEQUENCE [LARGE SCALE GENOMIC DNA]</scope>
    <source>
        <strain evidence="11 12">SNU WT3</strain>
    </source>
</reference>
<name>A0A4Y6RN67_9BURK</name>
<dbReference type="InterPro" id="IPR051544">
    <property type="entry name" value="TPS_OM_transporter"/>
</dbReference>
<dbReference type="InterPro" id="IPR034746">
    <property type="entry name" value="POTRA"/>
</dbReference>
<feature type="signal peptide" evidence="9">
    <location>
        <begin position="1"/>
        <end position="29"/>
    </location>
</feature>
<dbReference type="GO" id="GO:0009279">
    <property type="term" value="C:cell outer membrane"/>
    <property type="evidence" value="ECO:0007669"/>
    <property type="project" value="UniProtKB-SubCell"/>
</dbReference>
<dbReference type="Gene3D" id="3.10.20.310">
    <property type="entry name" value="membrane protein fhac"/>
    <property type="match status" value="1"/>
</dbReference>
<gene>
    <name evidence="11" type="ORF">FJQ89_27190</name>
</gene>
<keyword evidence="4" id="KW-1134">Transmembrane beta strand</keyword>
<dbReference type="GO" id="GO:0098046">
    <property type="term" value="C:type V protein secretion system complex"/>
    <property type="evidence" value="ECO:0007669"/>
    <property type="project" value="TreeGrafter"/>
</dbReference>
<dbReference type="PROSITE" id="PS51779">
    <property type="entry name" value="POTRA"/>
    <property type="match status" value="1"/>
</dbReference>
<dbReference type="Pfam" id="PF08479">
    <property type="entry name" value="POTRA_2"/>
    <property type="match status" value="1"/>
</dbReference>
<keyword evidence="5" id="KW-0812">Transmembrane</keyword>
<feature type="chain" id="PRO_5021185282" evidence="9">
    <location>
        <begin position="30"/>
        <end position="554"/>
    </location>
</feature>